<gene>
    <name evidence="18" type="ORF">PISL3812_00259</name>
</gene>
<keyword evidence="9 16" id="KW-1133">Transmembrane helix</keyword>
<dbReference type="FunFam" id="1.20.120.1760:FF:000012">
    <property type="entry name" value="sn-1,2-diacylglycerol cholinephosphotransferase"/>
    <property type="match status" value="1"/>
</dbReference>
<evidence type="ECO:0000313" key="18">
    <source>
        <dbReference type="EMBL" id="CRG82912.1"/>
    </source>
</evidence>
<dbReference type="InterPro" id="IPR000592">
    <property type="entry name" value="Ribosomal_eS27"/>
</dbReference>
<keyword evidence="10 16" id="KW-0472">Membrane</keyword>
<dbReference type="InterPro" id="IPR043130">
    <property type="entry name" value="CDP-OH_PTrfase_TM_dom"/>
</dbReference>
<dbReference type="HAMAP" id="MF_00371">
    <property type="entry name" value="Ribosomal_eS27"/>
    <property type="match status" value="1"/>
</dbReference>
<comment type="catalytic activity">
    <reaction evidence="13">
        <text>CDP-N,N-dimethylethanolamine + a 1,2-diacyl-sn-glycerol = a 1,2-diacyl-sn-glycero-3-phospho-N,N-dimethylethanolamine + CMP + H(+)</text>
        <dbReference type="Rhea" id="RHEA:33775"/>
        <dbReference type="ChEBI" id="CHEBI:15378"/>
        <dbReference type="ChEBI" id="CHEBI:17815"/>
        <dbReference type="ChEBI" id="CHEBI:60377"/>
        <dbReference type="ChEBI" id="CHEBI:64572"/>
        <dbReference type="ChEBI" id="CHEBI:65117"/>
    </reaction>
    <physiologicalReaction direction="left-to-right" evidence="13">
        <dbReference type="Rhea" id="RHEA:33776"/>
    </physiologicalReaction>
</comment>
<protein>
    <recommendedName>
        <fullName evidence="14">40S ribosomal protein S27</fullName>
    </recommendedName>
</protein>
<feature type="transmembrane region" description="Helical" evidence="16">
    <location>
        <begin position="507"/>
        <end position="533"/>
    </location>
</feature>
<dbReference type="GO" id="GO:0012505">
    <property type="term" value="C:endomembrane system"/>
    <property type="evidence" value="ECO:0007669"/>
    <property type="project" value="UniProtKB-SubCell"/>
</dbReference>
<evidence type="ECO:0000256" key="8">
    <source>
        <dbReference type="ARBA" id="ARBA00022980"/>
    </source>
</evidence>
<dbReference type="InterPro" id="IPR014472">
    <property type="entry name" value="CHOPT"/>
</dbReference>
<evidence type="ECO:0000313" key="19">
    <source>
        <dbReference type="Proteomes" id="UP000054383"/>
    </source>
</evidence>
<keyword evidence="11 14" id="KW-0687">Ribonucleoprotein</keyword>
<dbReference type="InterPro" id="IPR012577">
    <property type="entry name" value="NIPSNAP"/>
</dbReference>
<keyword evidence="7 14" id="KW-0862">Zinc</keyword>
<evidence type="ECO:0000256" key="9">
    <source>
        <dbReference type="ARBA" id="ARBA00022989"/>
    </source>
</evidence>
<comment type="similarity">
    <text evidence="4 14">Belongs to the eukaryotic ribosomal protein eS27 family.</text>
</comment>
<dbReference type="FunFam" id="3.30.70.100:FF:000004">
    <property type="entry name" value="NIPSNAP family protein"/>
    <property type="match status" value="1"/>
</dbReference>
<dbReference type="InterPro" id="IPR023407">
    <property type="entry name" value="Ribosomal_eS27_Zn-bd_dom_sf"/>
</dbReference>
<organism evidence="18 19">
    <name type="scientific">Talaromyces islandicus</name>
    <name type="common">Penicillium islandicum</name>
    <dbReference type="NCBI Taxonomy" id="28573"/>
    <lineage>
        <taxon>Eukaryota</taxon>
        <taxon>Fungi</taxon>
        <taxon>Dikarya</taxon>
        <taxon>Ascomycota</taxon>
        <taxon>Pezizomycotina</taxon>
        <taxon>Eurotiomycetes</taxon>
        <taxon>Eurotiomycetidae</taxon>
        <taxon>Eurotiales</taxon>
        <taxon>Trichocomaceae</taxon>
        <taxon>Talaromyces</taxon>
        <taxon>Talaromyces sect. Islandici</taxon>
    </lineage>
</organism>
<comment type="similarity">
    <text evidence="3 15">Belongs to the CDP-alcohol phosphatidyltransferase class-I family.</text>
</comment>
<comment type="cofactor">
    <cofactor evidence="1">
        <name>Mg(2+)</name>
        <dbReference type="ChEBI" id="CHEBI:18420"/>
    </cofactor>
</comment>
<dbReference type="SUPFAM" id="SSF57829">
    <property type="entry name" value="Zn-binding ribosomal proteins"/>
    <property type="match status" value="1"/>
</dbReference>
<dbReference type="GO" id="GO:0005840">
    <property type="term" value="C:ribosome"/>
    <property type="evidence" value="ECO:0007669"/>
    <property type="project" value="UniProtKB-KW"/>
</dbReference>
<accession>A0A0U1LJF3</accession>
<dbReference type="PROSITE" id="PS01168">
    <property type="entry name" value="RIBOSOMAL_S27E"/>
    <property type="match status" value="1"/>
</dbReference>
<dbReference type="GO" id="GO:0016020">
    <property type="term" value="C:membrane"/>
    <property type="evidence" value="ECO:0007669"/>
    <property type="project" value="InterPro"/>
</dbReference>
<dbReference type="Pfam" id="PF01066">
    <property type="entry name" value="CDP-OH_P_transf"/>
    <property type="match status" value="1"/>
</dbReference>
<dbReference type="GO" id="GO:0008270">
    <property type="term" value="F:zinc ion binding"/>
    <property type="evidence" value="ECO:0007669"/>
    <property type="project" value="UniProtKB-KW"/>
</dbReference>
<dbReference type="STRING" id="28573.A0A0U1LJF3"/>
<comment type="cofactor">
    <cofactor evidence="14">
        <name>Zn(2+)</name>
        <dbReference type="ChEBI" id="CHEBI:29105"/>
    </cofactor>
    <text evidence="14">Binds 1 zinc ion per subunit.</text>
</comment>
<feature type="transmembrane region" description="Helical" evidence="16">
    <location>
        <begin position="390"/>
        <end position="408"/>
    </location>
</feature>
<dbReference type="PROSITE" id="PS00379">
    <property type="entry name" value="CDP_ALCOHOL_P_TRANSF"/>
    <property type="match status" value="1"/>
</dbReference>
<keyword evidence="8 14" id="KW-0689">Ribosomal protein</keyword>
<dbReference type="GO" id="GO:0004142">
    <property type="term" value="F:diacylglycerol cholinephosphotransferase activity"/>
    <property type="evidence" value="ECO:0007669"/>
    <property type="project" value="UniProtKB-ARBA"/>
</dbReference>
<keyword evidence="5 15" id="KW-0808">Transferase</keyword>
<dbReference type="PANTHER" id="PTHR10414">
    <property type="entry name" value="ETHANOLAMINEPHOSPHOTRANSFERASE"/>
    <property type="match status" value="1"/>
</dbReference>
<dbReference type="InterPro" id="IPR000462">
    <property type="entry name" value="CDP-OH_P_trans"/>
</dbReference>
<sequence length="887" mass="99778">MLPARVLRASPAFAALRPFATTSAAARSPSIRDITPHNAAEFNARQKEFRENLEVAARKKKQSQSINPSSQIPLRNRAQEQQELDAAADAGAKRGALSSLIYGTKEGQVFDKDMERSFSQVLARGKYVHSIVFHDVKPDKVDEYVDLVGKWYPKMASIQENKVNLVGSWRTQVGDNDTFIHIWEYQRYTGYHESLHSISEHPEFRAFDSKLKTLIKSKKTSLMQEFSFWPTTSPRRLGGLFELRSYTLHPGNLLEWETHWRQGLQARREVMEGVGAWFVQIGDLNTVHHLWQFADLEERKIRREQSWSIEGWAETVHRTVPLIQSMRSRILIPMPWSPSTMTWIRQNDLPKLREYKYSGVDHSLVSRYILKPFYTHFVIGLFPMGMAPNLVTLTGFGFVVLNFMTVLYYNPTLDQDCPPWVYVSWAVGLVLYQTFDAVDGMQARRTRQSGPLGELFDHGVDACNTVLGVLIFAAALNLGQTWTTVLTLWGSVMTFYVQTWDEYFTHVLTLGIVSGPVEGILTICTVFLFTGYMGGGSFWHRPMLETLGVAKPAFISDSVYEMPFTSWYVAYGALMLLFATGSSIVNVMNARRKRNENPVTPLLGLLPFVNVWILAPLYLYLQPQILNNHLVPFVLYIGIVNAYSVGQMITAHLLKTSFPMGNILIWPLAAGVFDSLGPWSGLWPSALGSGTYQTAFLFMALGIAIGVYASFVHTVIVTICDYLDIWCLTIKHPHHGSCRVYYVGKITCPGKERAAHLSESTHQIGGLGGATPQPSPRDQRYLLSIPDHLSQRRPFKLLSLITVAKMVLAVDLLNPTPQTEARKHKLKALVPAPRSFFMDVKCPGCFTITTVFSHAQTVVICAGCSTVLCQPTGGKARLTEGCSFRRK</sequence>
<comment type="pathway">
    <text evidence="12">Phospholipid metabolism; phosphatidylcholine biosynthesis; phosphatidylcholine from phosphocholine: step 2/2.</text>
</comment>
<comment type="subcellular location">
    <subcellularLocation>
        <location evidence="2">Endomembrane system</location>
        <topology evidence="2">Multi-pass membrane protein</topology>
    </subcellularLocation>
</comment>
<feature type="transmembrane region" description="Helical" evidence="16">
    <location>
        <begin position="568"/>
        <end position="587"/>
    </location>
</feature>
<evidence type="ECO:0000256" key="3">
    <source>
        <dbReference type="ARBA" id="ARBA00010441"/>
    </source>
</evidence>
<keyword evidence="6 16" id="KW-0812">Transmembrane</keyword>
<evidence type="ECO:0000256" key="15">
    <source>
        <dbReference type="RuleBase" id="RU003750"/>
    </source>
</evidence>
<feature type="transmembrane region" description="Helical" evidence="16">
    <location>
        <begin position="420"/>
        <end position="438"/>
    </location>
</feature>
<dbReference type="GO" id="GO:0003735">
    <property type="term" value="F:structural constituent of ribosome"/>
    <property type="evidence" value="ECO:0007669"/>
    <property type="project" value="InterPro"/>
</dbReference>
<dbReference type="AlphaFoldDB" id="A0A0U1LJF3"/>
<proteinExistence type="inferred from homology"/>
<feature type="domain" description="NIPSNAP" evidence="17">
    <location>
        <begin position="135"/>
        <end position="228"/>
    </location>
</feature>
<dbReference type="FunFam" id="3.30.70.100:FF:000037">
    <property type="entry name" value="NIPSNAP family protein"/>
    <property type="match status" value="1"/>
</dbReference>
<evidence type="ECO:0000256" key="4">
    <source>
        <dbReference type="ARBA" id="ARBA00010919"/>
    </source>
</evidence>
<dbReference type="GO" id="GO:0006412">
    <property type="term" value="P:translation"/>
    <property type="evidence" value="ECO:0007669"/>
    <property type="project" value="InterPro"/>
</dbReference>
<feature type="transmembrane region" description="Helical" evidence="16">
    <location>
        <begin position="663"/>
        <end position="683"/>
    </location>
</feature>
<dbReference type="Gene3D" id="1.20.120.1760">
    <property type="match status" value="1"/>
</dbReference>
<dbReference type="GO" id="GO:1990904">
    <property type="term" value="C:ribonucleoprotein complex"/>
    <property type="evidence" value="ECO:0007669"/>
    <property type="project" value="UniProtKB-KW"/>
</dbReference>
<evidence type="ECO:0000256" key="11">
    <source>
        <dbReference type="ARBA" id="ARBA00023274"/>
    </source>
</evidence>
<dbReference type="EMBL" id="CVMT01000001">
    <property type="protein sequence ID" value="CRG82912.1"/>
    <property type="molecule type" value="Genomic_DNA"/>
</dbReference>
<evidence type="ECO:0000256" key="14">
    <source>
        <dbReference type="RuleBase" id="RU000671"/>
    </source>
</evidence>
<feature type="transmembrane region" description="Helical" evidence="16">
    <location>
        <begin position="599"/>
        <end position="621"/>
    </location>
</feature>
<evidence type="ECO:0000256" key="7">
    <source>
        <dbReference type="ARBA" id="ARBA00022833"/>
    </source>
</evidence>
<feature type="domain" description="NIPSNAP" evidence="17">
    <location>
        <begin position="241"/>
        <end position="338"/>
    </location>
</feature>
<dbReference type="Gene3D" id="3.30.70.100">
    <property type="match status" value="2"/>
</dbReference>
<evidence type="ECO:0000259" key="17">
    <source>
        <dbReference type="Pfam" id="PF07978"/>
    </source>
</evidence>
<evidence type="ECO:0000256" key="2">
    <source>
        <dbReference type="ARBA" id="ARBA00004127"/>
    </source>
</evidence>
<dbReference type="Gene3D" id="2.20.25.100">
    <property type="entry name" value="Zn-binding ribosomal proteins"/>
    <property type="match status" value="1"/>
</dbReference>
<dbReference type="SUPFAM" id="SSF54909">
    <property type="entry name" value="Dimeric alpha+beta barrel"/>
    <property type="match status" value="2"/>
</dbReference>
<dbReference type="Pfam" id="PF01667">
    <property type="entry name" value="Ribosomal_S27e"/>
    <property type="match status" value="1"/>
</dbReference>
<keyword evidence="19" id="KW-1185">Reference proteome</keyword>
<evidence type="ECO:0000256" key="10">
    <source>
        <dbReference type="ARBA" id="ARBA00023136"/>
    </source>
</evidence>
<dbReference type="Pfam" id="PF07978">
    <property type="entry name" value="NIPSNAP"/>
    <property type="match status" value="2"/>
</dbReference>
<dbReference type="OrthoDB" id="196717at2759"/>
<evidence type="ECO:0000256" key="6">
    <source>
        <dbReference type="ARBA" id="ARBA00022692"/>
    </source>
</evidence>
<evidence type="ECO:0000256" key="16">
    <source>
        <dbReference type="SAM" id="Phobius"/>
    </source>
</evidence>
<reference evidence="18 19" key="1">
    <citation type="submission" date="2015-04" db="EMBL/GenBank/DDBJ databases">
        <authorList>
            <person name="Syromyatnikov M.Y."/>
            <person name="Popov V.N."/>
        </authorList>
    </citation>
    <scope>NUCLEOTIDE SEQUENCE [LARGE SCALE GENOMIC DNA]</scope>
    <source>
        <strain evidence="18">WF-38-12</strain>
    </source>
</reference>
<evidence type="ECO:0000256" key="13">
    <source>
        <dbReference type="ARBA" id="ARBA00051857"/>
    </source>
</evidence>
<dbReference type="Proteomes" id="UP000054383">
    <property type="component" value="Unassembled WGS sequence"/>
</dbReference>
<dbReference type="InterPro" id="IPR048254">
    <property type="entry name" value="CDP_ALCOHOL_P_TRANSF_CS"/>
</dbReference>
<keyword evidence="14" id="KW-0863">Zinc-finger</keyword>
<evidence type="ECO:0000256" key="12">
    <source>
        <dbReference type="ARBA" id="ARBA00037890"/>
    </source>
</evidence>
<evidence type="ECO:0000256" key="5">
    <source>
        <dbReference type="ARBA" id="ARBA00022679"/>
    </source>
</evidence>
<keyword evidence="14" id="KW-0479">Metal-binding</keyword>
<evidence type="ECO:0000256" key="1">
    <source>
        <dbReference type="ARBA" id="ARBA00001946"/>
    </source>
</evidence>
<feature type="transmembrane region" description="Helical" evidence="16">
    <location>
        <begin position="633"/>
        <end position="651"/>
    </location>
</feature>
<name>A0A0U1LJF3_TALIS</name>
<dbReference type="InterPro" id="IPR011332">
    <property type="entry name" value="Ribosomal_zn-bd"/>
</dbReference>
<dbReference type="InterPro" id="IPR011008">
    <property type="entry name" value="Dimeric_a/b-barrel"/>
</dbReference>
<dbReference type="PANTHER" id="PTHR10414:SF37">
    <property type="entry name" value="BB IN A BOXCAR, ISOFORM C"/>
    <property type="match status" value="1"/>
</dbReference>
<feature type="transmembrane region" description="Helical" evidence="16">
    <location>
        <begin position="695"/>
        <end position="723"/>
    </location>
</feature>
<dbReference type="FunFam" id="2.20.25.100:FF:000001">
    <property type="entry name" value="40S ribosomal protein S27"/>
    <property type="match status" value="1"/>
</dbReference>